<evidence type="ECO:0000256" key="1">
    <source>
        <dbReference type="SAM" id="Phobius"/>
    </source>
</evidence>
<name>A0A803QWW0_CANSA</name>
<keyword evidence="1" id="KW-1133">Transmembrane helix</keyword>
<reference evidence="2" key="2">
    <citation type="submission" date="2021-03" db="UniProtKB">
        <authorList>
            <consortium name="EnsemblPlants"/>
        </authorList>
    </citation>
    <scope>IDENTIFICATION</scope>
</reference>
<evidence type="ECO:0000313" key="3">
    <source>
        <dbReference type="Proteomes" id="UP000596661"/>
    </source>
</evidence>
<dbReference type="Proteomes" id="UP000596661">
    <property type="component" value="Chromosome 3"/>
</dbReference>
<proteinExistence type="predicted"/>
<dbReference type="EMBL" id="UZAU01000246">
    <property type="status" value="NOT_ANNOTATED_CDS"/>
    <property type="molecule type" value="Genomic_DNA"/>
</dbReference>
<evidence type="ECO:0000313" key="2">
    <source>
        <dbReference type="EnsemblPlants" id="cds.novel_model_2392_5bd9a17a"/>
    </source>
</evidence>
<reference evidence="2" key="1">
    <citation type="submission" date="2018-11" db="EMBL/GenBank/DDBJ databases">
        <authorList>
            <person name="Grassa J C."/>
        </authorList>
    </citation>
    <scope>NUCLEOTIDE SEQUENCE [LARGE SCALE GENOMIC DNA]</scope>
</reference>
<sequence length="123" mass="14111">MVAAISAGTTPSFYTQNPIKRQLPKLHQSGVVLVCCLNRREEQINGTTTTTTNKEAKEEKKMNMMMSFDKFGKCLRENLSPKQKGDWKDLTLMSLSFAVYVYISQKIVCAYFAWVMSMPKQLW</sequence>
<dbReference type="Gramene" id="novel_model_2392_5bd9a17a">
    <property type="protein sequence ID" value="cds.novel_model_2392_5bd9a17a"/>
    <property type="gene ID" value="novel_gene_1282_5bd9a17a"/>
</dbReference>
<accession>A0A803QWW0</accession>
<keyword evidence="1" id="KW-0812">Transmembrane</keyword>
<keyword evidence="1" id="KW-0472">Membrane</keyword>
<organism evidence="2 3">
    <name type="scientific">Cannabis sativa</name>
    <name type="common">Hemp</name>
    <name type="synonym">Marijuana</name>
    <dbReference type="NCBI Taxonomy" id="3483"/>
    <lineage>
        <taxon>Eukaryota</taxon>
        <taxon>Viridiplantae</taxon>
        <taxon>Streptophyta</taxon>
        <taxon>Embryophyta</taxon>
        <taxon>Tracheophyta</taxon>
        <taxon>Spermatophyta</taxon>
        <taxon>Magnoliopsida</taxon>
        <taxon>eudicotyledons</taxon>
        <taxon>Gunneridae</taxon>
        <taxon>Pentapetalae</taxon>
        <taxon>rosids</taxon>
        <taxon>fabids</taxon>
        <taxon>Rosales</taxon>
        <taxon>Cannabaceae</taxon>
        <taxon>Cannabis</taxon>
    </lineage>
</organism>
<dbReference type="EnsemblPlants" id="novel_model_2392_5bd9a17a">
    <property type="protein sequence ID" value="cds.novel_model_2392_5bd9a17a"/>
    <property type="gene ID" value="novel_gene_1282_5bd9a17a"/>
</dbReference>
<protein>
    <submittedName>
        <fullName evidence="2">Uncharacterized protein</fullName>
    </submittedName>
</protein>
<keyword evidence="3" id="KW-1185">Reference proteome</keyword>
<feature type="transmembrane region" description="Helical" evidence="1">
    <location>
        <begin position="90"/>
        <end position="114"/>
    </location>
</feature>
<dbReference type="AlphaFoldDB" id="A0A803QWW0"/>